<keyword evidence="2 5" id="KW-0489">Methyltransferase</keyword>
<keyword evidence="3 5" id="KW-0808">Transferase</keyword>
<dbReference type="Pfam" id="PF01888">
    <property type="entry name" value="CbiD"/>
    <property type="match status" value="1"/>
</dbReference>
<proteinExistence type="inferred from homology"/>
<dbReference type="HAMAP" id="MF_00787">
    <property type="entry name" value="CbiD"/>
    <property type="match status" value="1"/>
</dbReference>
<gene>
    <name evidence="5 6" type="primary">cbiD</name>
    <name evidence="6" type="ORF">IAB74_00230</name>
</gene>
<keyword evidence="4 5" id="KW-0949">S-adenosyl-L-methionine</keyword>
<dbReference type="SUPFAM" id="SSF111342">
    <property type="entry name" value="CbiD-like"/>
    <property type="match status" value="1"/>
</dbReference>
<dbReference type="Proteomes" id="UP000886796">
    <property type="component" value="Unassembled WGS sequence"/>
</dbReference>
<comment type="caution">
    <text evidence="6">The sequence shown here is derived from an EMBL/GenBank/DDBJ whole genome shotgun (WGS) entry which is preliminary data.</text>
</comment>
<comment type="function">
    <text evidence="5">Catalyzes the methylation of C-1 in cobalt-precorrin-5B to form cobalt-precorrin-6A.</text>
</comment>
<sequence>MAFEHYIQSGGKRLRCGYTTGTCAALAAAAAAQLLLTKEPPKTMGLMTPKGIFVEVEIPESSLEGEKASCGVVKDAGDDVDATQGLLICAQVEYSEAPGITIDGGLGVGRVTKPGLDQPVGAAAINHVPRQMIASAVEKVQKTFGDSRGLAVTIFVPRGEEIAQKTFNPYMGIVGGISILGTSGIVEPMSIQALIDTLELEIRQAAALGAKDLILTPGNYGKDFLAEHGLEGGNIPIVKYSNFLGEALDAAAANGFSRVLLVGHLGKLVKLAGGIMNTHSRYADCRGEIFCAHAAIAGASQKTCQALMDCATSDAALEILQREDLIQPVLESLLKHITLHLHRRVAGAYQVGGVLYSNQYGYLGETEEAKEILYIWTGKKEFFTA</sequence>
<dbReference type="GO" id="GO:0019251">
    <property type="term" value="P:anaerobic cobalamin biosynthetic process"/>
    <property type="evidence" value="ECO:0007669"/>
    <property type="project" value="UniProtKB-UniRule"/>
</dbReference>
<comment type="catalytic activity">
    <reaction evidence="5">
        <text>Co-precorrin-5B + S-adenosyl-L-methionine = Co-precorrin-6A + S-adenosyl-L-homocysteine</text>
        <dbReference type="Rhea" id="RHEA:26285"/>
        <dbReference type="ChEBI" id="CHEBI:57856"/>
        <dbReference type="ChEBI" id="CHEBI:59789"/>
        <dbReference type="ChEBI" id="CHEBI:60063"/>
        <dbReference type="ChEBI" id="CHEBI:60064"/>
        <dbReference type="EC" id="2.1.1.195"/>
    </reaction>
</comment>
<dbReference type="NCBIfam" id="TIGR00312">
    <property type="entry name" value="cbiD"/>
    <property type="match status" value="1"/>
</dbReference>
<evidence type="ECO:0000256" key="1">
    <source>
        <dbReference type="ARBA" id="ARBA00022573"/>
    </source>
</evidence>
<dbReference type="InterPro" id="IPR002748">
    <property type="entry name" value="CbiD"/>
</dbReference>
<dbReference type="EMBL" id="DVFK01000006">
    <property type="protein sequence ID" value="HIQ66923.1"/>
    <property type="molecule type" value="Genomic_DNA"/>
</dbReference>
<comment type="pathway">
    <text evidence="5">Cofactor biosynthesis; adenosylcobalamin biosynthesis; cob(II)yrinate a,c-diamide from sirohydrochlorin (anaerobic route): step 6/10.</text>
</comment>
<dbReference type="InterPro" id="IPR036074">
    <property type="entry name" value="CbiD_sf"/>
</dbReference>
<evidence type="ECO:0000313" key="7">
    <source>
        <dbReference type="Proteomes" id="UP000886796"/>
    </source>
</evidence>
<dbReference type="PIRSF" id="PIRSF026782">
    <property type="entry name" value="CbiD"/>
    <property type="match status" value="1"/>
</dbReference>
<dbReference type="Gene3D" id="3.30.2110.10">
    <property type="entry name" value="CbiD-like"/>
    <property type="match status" value="1"/>
</dbReference>
<reference evidence="6" key="2">
    <citation type="journal article" date="2021" name="PeerJ">
        <title>Extensive microbial diversity within the chicken gut microbiome revealed by metagenomics and culture.</title>
        <authorList>
            <person name="Gilroy R."/>
            <person name="Ravi A."/>
            <person name="Getino M."/>
            <person name="Pursley I."/>
            <person name="Horton D.L."/>
            <person name="Alikhan N.F."/>
            <person name="Baker D."/>
            <person name="Gharbi K."/>
            <person name="Hall N."/>
            <person name="Watson M."/>
            <person name="Adriaenssens E.M."/>
            <person name="Foster-Nyarko E."/>
            <person name="Jarju S."/>
            <person name="Secka A."/>
            <person name="Antonio M."/>
            <person name="Oren A."/>
            <person name="Chaudhuri R.R."/>
            <person name="La Ragione R."/>
            <person name="Hildebrand F."/>
            <person name="Pallen M.J."/>
        </authorList>
    </citation>
    <scope>NUCLEOTIDE SEQUENCE</scope>
    <source>
        <strain evidence="6">13361</strain>
    </source>
</reference>
<evidence type="ECO:0000313" key="6">
    <source>
        <dbReference type="EMBL" id="HIQ66923.1"/>
    </source>
</evidence>
<dbReference type="PANTHER" id="PTHR35863:SF1">
    <property type="entry name" value="COBALT-PRECORRIN-5B C(1)-METHYLTRANSFERASE"/>
    <property type="match status" value="1"/>
</dbReference>
<reference evidence="6" key="1">
    <citation type="submission" date="2020-10" db="EMBL/GenBank/DDBJ databases">
        <authorList>
            <person name="Gilroy R."/>
        </authorList>
    </citation>
    <scope>NUCLEOTIDE SEQUENCE</scope>
    <source>
        <strain evidence="6">13361</strain>
    </source>
</reference>
<accession>A0A9D0Z0U0</accession>
<evidence type="ECO:0000256" key="5">
    <source>
        <dbReference type="HAMAP-Rule" id="MF_00787"/>
    </source>
</evidence>
<dbReference type="PANTHER" id="PTHR35863">
    <property type="entry name" value="COBALT-PRECORRIN-5B C(1)-METHYLTRANSFERASE"/>
    <property type="match status" value="1"/>
</dbReference>
<dbReference type="GO" id="GO:0008168">
    <property type="term" value="F:methyltransferase activity"/>
    <property type="evidence" value="ECO:0007669"/>
    <property type="project" value="UniProtKB-UniRule"/>
</dbReference>
<evidence type="ECO:0000256" key="3">
    <source>
        <dbReference type="ARBA" id="ARBA00022679"/>
    </source>
</evidence>
<comment type="similarity">
    <text evidence="5">Belongs to the CbiD family.</text>
</comment>
<dbReference type="GO" id="GO:0032259">
    <property type="term" value="P:methylation"/>
    <property type="evidence" value="ECO:0007669"/>
    <property type="project" value="UniProtKB-KW"/>
</dbReference>
<evidence type="ECO:0000256" key="4">
    <source>
        <dbReference type="ARBA" id="ARBA00022691"/>
    </source>
</evidence>
<protein>
    <recommendedName>
        <fullName evidence="5">Cobalt-precorrin-5B C(1)-methyltransferase</fullName>
        <ecNumber evidence="5">2.1.1.195</ecNumber>
    </recommendedName>
    <alternativeName>
        <fullName evidence="5">Cobalt-precorrin-6A synthase</fullName>
    </alternativeName>
</protein>
<dbReference type="EC" id="2.1.1.195" evidence="5"/>
<keyword evidence="1 5" id="KW-0169">Cobalamin biosynthesis</keyword>
<evidence type="ECO:0000256" key="2">
    <source>
        <dbReference type="ARBA" id="ARBA00022603"/>
    </source>
</evidence>
<name>A0A9D0Z0U0_9FIRM</name>
<dbReference type="AlphaFoldDB" id="A0A9D0Z0U0"/>
<organism evidence="6 7">
    <name type="scientific">Candidatus Faecousia excrementigallinarum</name>
    <dbReference type="NCBI Taxonomy" id="2840806"/>
    <lineage>
        <taxon>Bacteria</taxon>
        <taxon>Bacillati</taxon>
        <taxon>Bacillota</taxon>
        <taxon>Clostridia</taxon>
        <taxon>Eubacteriales</taxon>
        <taxon>Oscillospiraceae</taxon>
        <taxon>Faecousia</taxon>
    </lineage>
</organism>